<feature type="compositionally biased region" description="Polar residues" evidence="1">
    <location>
        <begin position="31"/>
        <end position="71"/>
    </location>
</feature>
<sequence length="316" mass="35759">MELYDVEEDLLDKADPIPDISRVSLNSSNNVGISHVGHQQSSNQSHGKSNSVSQRLLKSYPNHSSAVSDDSPTFFDRTKSNRQSNKVSSVVSLNVGGVYFTTLRSTLLKYQNSMLAAMFSGRHEMQVDSRGASFIDRNGTYFGYILEFLRTETLPPNEYAVGVLMEARYYGLDELEDRMAVVPSISALIVKENHRSQFPDYQENKKRIIQIAMENATVSKTGEVLIYAFRTEFVPKSPNFNVNHHCSADQAHISIGPWESIADEETLIKCLESDLIDEHFNIRVHEGKRRCKYFYGQSVRSACFGCKSFLADYYDT</sequence>
<dbReference type="EMBL" id="VXIV02002489">
    <property type="protein sequence ID" value="KAF6025147.1"/>
    <property type="molecule type" value="Genomic_DNA"/>
</dbReference>
<feature type="region of interest" description="Disordered" evidence="1">
    <location>
        <begin position="31"/>
        <end position="80"/>
    </location>
</feature>
<dbReference type="SUPFAM" id="SSF54695">
    <property type="entry name" value="POZ domain"/>
    <property type="match status" value="1"/>
</dbReference>
<dbReference type="PANTHER" id="PTHR14499">
    <property type="entry name" value="POTASSIUM CHANNEL TETRAMERIZATION DOMAIN-CONTAINING"/>
    <property type="match status" value="1"/>
</dbReference>
<dbReference type="InterPro" id="IPR057890">
    <property type="entry name" value="KCTD7/14_C"/>
</dbReference>
<evidence type="ECO:0000313" key="4">
    <source>
        <dbReference type="Proteomes" id="UP000593567"/>
    </source>
</evidence>
<gene>
    <name evidence="3" type="ORF">EB796_016524</name>
</gene>
<name>A0A7J7JGK4_BUGNE</name>
<proteinExistence type="predicted"/>
<organism evidence="3 4">
    <name type="scientific">Bugula neritina</name>
    <name type="common">Brown bryozoan</name>
    <name type="synonym">Sertularia neritina</name>
    <dbReference type="NCBI Taxonomy" id="10212"/>
    <lineage>
        <taxon>Eukaryota</taxon>
        <taxon>Metazoa</taxon>
        <taxon>Spiralia</taxon>
        <taxon>Lophotrochozoa</taxon>
        <taxon>Bryozoa</taxon>
        <taxon>Gymnolaemata</taxon>
        <taxon>Cheilostomatida</taxon>
        <taxon>Flustrina</taxon>
        <taxon>Buguloidea</taxon>
        <taxon>Bugulidae</taxon>
        <taxon>Bugula</taxon>
    </lineage>
</organism>
<dbReference type="InterPro" id="IPR011333">
    <property type="entry name" value="SKP1/BTB/POZ_sf"/>
</dbReference>
<dbReference type="GO" id="GO:0051260">
    <property type="term" value="P:protein homooligomerization"/>
    <property type="evidence" value="ECO:0007669"/>
    <property type="project" value="InterPro"/>
</dbReference>
<keyword evidence="4" id="KW-1185">Reference proteome</keyword>
<reference evidence="3" key="1">
    <citation type="submission" date="2020-06" db="EMBL/GenBank/DDBJ databases">
        <title>Draft genome of Bugula neritina, a colonial animal packing powerful symbionts and potential medicines.</title>
        <authorList>
            <person name="Rayko M."/>
        </authorList>
    </citation>
    <scope>NUCLEOTIDE SEQUENCE [LARGE SCALE GENOMIC DNA]</scope>
    <source>
        <strain evidence="3">Kwan_BN1</strain>
    </source>
</reference>
<dbReference type="OrthoDB" id="2414723at2759"/>
<accession>A0A7J7JGK4</accession>
<dbReference type="InterPro" id="IPR000210">
    <property type="entry name" value="BTB/POZ_dom"/>
</dbReference>
<feature type="domain" description="BTB" evidence="2">
    <location>
        <begin position="89"/>
        <end position="187"/>
    </location>
</feature>
<dbReference type="Pfam" id="PF02214">
    <property type="entry name" value="BTB_2"/>
    <property type="match status" value="1"/>
</dbReference>
<dbReference type="PANTHER" id="PTHR14499:SF145">
    <property type="entry name" value="POTASSIUM CHANNEL REGULATORY PROTEIN-LIKE"/>
    <property type="match status" value="1"/>
</dbReference>
<dbReference type="AlphaFoldDB" id="A0A7J7JGK4"/>
<dbReference type="Pfam" id="PF25611">
    <property type="entry name" value="KCTD_C"/>
    <property type="match status" value="1"/>
</dbReference>
<dbReference type="SMART" id="SM00225">
    <property type="entry name" value="BTB"/>
    <property type="match status" value="1"/>
</dbReference>
<protein>
    <recommendedName>
        <fullName evidence="2">BTB domain-containing protein</fullName>
    </recommendedName>
</protein>
<comment type="caution">
    <text evidence="3">The sequence shown here is derived from an EMBL/GenBank/DDBJ whole genome shotgun (WGS) entry which is preliminary data.</text>
</comment>
<evidence type="ECO:0000256" key="1">
    <source>
        <dbReference type="SAM" id="MobiDB-lite"/>
    </source>
</evidence>
<dbReference type="InterPro" id="IPR003131">
    <property type="entry name" value="T1-type_BTB"/>
</dbReference>
<evidence type="ECO:0000259" key="2">
    <source>
        <dbReference type="SMART" id="SM00225"/>
    </source>
</evidence>
<dbReference type="Proteomes" id="UP000593567">
    <property type="component" value="Unassembled WGS sequence"/>
</dbReference>
<evidence type="ECO:0000313" key="3">
    <source>
        <dbReference type="EMBL" id="KAF6025147.1"/>
    </source>
</evidence>
<dbReference type="Gene3D" id="3.30.710.10">
    <property type="entry name" value="Potassium Channel Kv1.1, Chain A"/>
    <property type="match status" value="1"/>
</dbReference>